<feature type="compositionally biased region" description="Polar residues" evidence="1">
    <location>
        <begin position="47"/>
        <end position="56"/>
    </location>
</feature>
<dbReference type="EMBL" id="JAUIZM010000006">
    <property type="protein sequence ID" value="KAK1380977.1"/>
    <property type="molecule type" value="Genomic_DNA"/>
</dbReference>
<protein>
    <submittedName>
        <fullName evidence="2">Uncharacterized protein</fullName>
    </submittedName>
</protein>
<feature type="region of interest" description="Disordered" evidence="1">
    <location>
        <begin position="154"/>
        <end position="226"/>
    </location>
</feature>
<evidence type="ECO:0000313" key="3">
    <source>
        <dbReference type="Proteomes" id="UP001237642"/>
    </source>
</evidence>
<dbReference type="SUPFAM" id="SSF57667">
    <property type="entry name" value="beta-beta-alpha zinc fingers"/>
    <property type="match status" value="1"/>
</dbReference>
<feature type="compositionally biased region" description="Acidic residues" evidence="1">
    <location>
        <begin position="17"/>
        <end position="28"/>
    </location>
</feature>
<feature type="compositionally biased region" description="Basic and acidic residues" evidence="1">
    <location>
        <begin position="29"/>
        <end position="42"/>
    </location>
</feature>
<accession>A0AAD8I848</accession>
<dbReference type="AlphaFoldDB" id="A0AAD8I848"/>
<keyword evidence="3" id="KW-1185">Reference proteome</keyword>
<evidence type="ECO:0000313" key="2">
    <source>
        <dbReference type="EMBL" id="KAK1380977.1"/>
    </source>
</evidence>
<proteinExistence type="predicted"/>
<dbReference type="PANTHER" id="PTHR47487:SF12">
    <property type="entry name" value="GLUTENIN, HIGH MOLECULAR WEIGHT SUBUNIT DX5-LIKE"/>
    <property type="match status" value="1"/>
</dbReference>
<feature type="compositionally biased region" description="Basic and acidic residues" evidence="1">
    <location>
        <begin position="57"/>
        <end position="87"/>
    </location>
</feature>
<evidence type="ECO:0000256" key="1">
    <source>
        <dbReference type="SAM" id="MobiDB-lite"/>
    </source>
</evidence>
<reference evidence="2" key="2">
    <citation type="submission" date="2023-05" db="EMBL/GenBank/DDBJ databases">
        <authorList>
            <person name="Schelkunov M.I."/>
        </authorList>
    </citation>
    <scope>NUCLEOTIDE SEQUENCE</scope>
    <source>
        <strain evidence="2">Hsosn_3</strain>
        <tissue evidence="2">Leaf</tissue>
    </source>
</reference>
<dbReference type="PANTHER" id="PTHR47487">
    <property type="entry name" value="OS06G0651300 PROTEIN-RELATED"/>
    <property type="match status" value="1"/>
</dbReference>
<reference evidence="2" key="1">
    <citation type="submission" date="2023-02" db="EMBL/GenBank/DDBJ databases">
        <title>Genome of toxic invasive species Heracleum sosnowskyi carries increased number of genes despite the absence of recent whole-genome duplications.</title>
        <authorList>
            <person name="Schelkunov M."/>
            <person name="Shtratnikova V."/>
            <person name="Makarenko M."/>
            <person name="Klepikova A."/>
            <person name="Omelchenko D."/>
            <person name="Novikova G."/>
            <person name="Obukhova E."/>
            <person name="Bogdanov V."/>
            <person name="Penin A."/>
            <person name="Logacheva M."/>
        </authorList>
    </citation>
    <scope>NUCLEOTIDE SEQUENCE</scope>
    <source>
        <strain evidence="2">Hsosn_3</strain>
        <tissue evidence="2">Leaf</tissue>
    </source>
</reference>
<feature type="compositionally biased region" description="Basic and acidic residues" evidence="1">
    <location>
        <begin position="154"/>
        <end position="169"/>
    </location>
</feature>
<feature type="region of interest" description="Disordered" evidence="1">
    <location>
        <begin position="1"/>
        <end position="111"/>
    </location>
</feature>
<dbReference type="Proteomes" id="UP001237642">
    <property type="component" value="Unassembled WGS sequence"/>
</dbReference>
<sequence>MIKESHQPTVEQRSFFEGDDDGDDEADEGRDGRERGEIRRTPEVNPRASTAQTVEDSSTKGEKEKKGEEREAGEASGGDKGKGKQSMEESAFDDAYYYHGEQDDFHFDTSGDLEKTIPEEAFGEEEVEEAANFDDWEDEADLYTPDPLFQKELKKQQAELRRKEDEQAKISRPPYRGGGRRGVDRYRRGGRGNFGNRGRGRWTPRQNSQQISSSGSRNVAPETTKSVEEVADASVINIDQAGQVEIPYQSSVQPNVTSAPQRHMQVARCELCRVDCNSFEILEQHKGGKKHKKNMQKLEVLKAYQPVSNVRISGQNVVSNSQRKLDPENMQNTEGNKQTILDIITF</sequence>
<feature type="compositionally biased region" description="Basic and acidic residues" evidence="1">
    <location>
        <begin position="100"/>
        <end position="111"/>
    </location>
</feature>
<dbReference type="Gene3D" id="3.30.160.60">
    <property type="entry name" value="Classic Zinc Finger"/>
    <property type="match status" value="1"/>
</dbReference>
<gene>
    <name evidence="2" type="ORF">POM88_027721</name>
</gene>
<comment type="caution">
    <text evidence="2">The sequence shown here is derived from an EMBL/GenBank/DDBJ whole genome shotgun (WGS) entry which is preliminary data.</text>
</comment>
<name>A0AAD8I848_9APIA</name>
<organism evidence="2 3">
    <name type="scientific">Heracleum sosnowskyi</name>
    <dbReference type="NCBI Taxonomy" id="360622"/>
    <lineage>
        <taxon>Eukaryota</taxon>
        <taxon>Viridiplantae</taxon>
        <taxon>Streptophyta</taxon>
        <taxon>Embryophyta</taxon>
        <taxon>Tracheophyta</taxon>
        <taxon>Spermatophyta</taxon>
        <taxon>Magnoliopsida</taxon>
        <taxon>eudicotyledons</taxon>
        <taxon>Gunneridae</taxon>
        <taxon>Pentapetalae</taxon>
        <taxon>asterids</taxon>
        <taxon>campanulids</taxon>
        <taxon>Apiales</taxon>
        <taxon>Apiaceae</taxon>
        <taxon>Apioideae</taxon>
        <taxon>apioid superclade</taxon>
        <taxon>Tordylieae</taxon>
        <taxon>Tordyliinae</taxon>
        <taxon>Heracleum</taxon>
    </lineage>
</organism>
<feature type="compositionally biased region" description="Polar residues" evidence="1">
    <location>
        <begin position="204"/>
        <end position="224"/>
    </location>
</feature>
<dbReference type="InterPro" id="IPR036236">
    <property type="entry name" value="Znf_C2H2_sf"/>
</dbReference>